<evidence type="ECO:0000313" key="7">
    <source>
        <dbReference type="EMBL" id="VFJ42449.1"/>
    </source>
</evidence>
<evidence type="ECO:0000256" key="5">
    <source>
        <dbReference type="ARBA" id="ARBA00023049"/>
    </source>
</evidence>
<dbReference type="Pfam" id="PF04002">
    <property type="entry name" value="RadC"/>
    <property type="match status" value="1"/>
</dbReference>
<sequence>MGDLKAVIETTRLEIYIASPRHETTVSLTERGKITVREPADLFPIMQRILLCKDKESRHKEHFWVVGFRPDNRIIYVELVGIGSTLATVASPMEIYQLAVLNKSPFITLVHNHVDGALIPSEQDKEITRFLTEGGRLLGISVVDHLIISEDEFFSFQKHGLIGCPGERRV</sequence>
<keyword evidence="3" id="KW-0378">Hydrolase</keyword>
<evidence type="ECO:0000256" key="1">
    <source>
        <dbReference type="ARBA" id="ARBA00022670"/>
    </source>
</evidence>
<dbReference type="AlphaFoldDB" id="A0A450RTJ1"/>
<feature type="domain" description="MPN" evidence="6">
    <location>
        <begin position="35"/>
        <end position="162"/>
    </location>
</feature>
<evidence type="ECO:0000256" key="4">
    <source>
        <dbReference type="ARBA" id="ARBA00022833"/>
    </source>
</evidence>
<evidence type="ECO:0000256" key="3">
    <source>
        <dbReference type="ARBA" id="ARBA00022801"/>
    </source>
</evidence>
<dbReference type="EMBL" id="CAADEY010000020">
    <property type="protein sequence ID" value="VFJ48113.1"/>
    <property type="molecule type" value="Genomic_DNA"/>
</dbReference>
<dbReference type="InterPro" id="IPR037518">
    <property type="entry name" value="MPN"/>
</dbReference>
<keyword evidence="5" id="KW-0482">Metalloprotease</keyword>
<keyword evidence="4" id="KW-0862">Zinc</keyword>
<proteinExistence type="predicted"/>
<accession>A0A450RTJ1</accession>
<evidence type="ECO:0000313" key="8">
    <source>
        <dbReference type="EMBL" id="VFJ48113.1"/>
    </source>
</evidence>
<dbReference type="PANTHER" id="PTHR30471">
    <property type="entry name" value="DNA REPAIR PROTEIN RADC"/>
    <property type="match status" value="1"/>
</dbReference>
<evidence type="ECO:0000256" key="2">
    <source>
        <dbReference type="ARBA" id="ARBA00022723"/>
    </source>
</evidence>
<keyword evidence="2" id="KW-0479">Metal-binding</keyword>
<organism evidence="7">
    <name type="scientific">Candidatus Kentrum sp. DK</name>
    <dbReference type="NCBI Taxonomy" id="2126562"/>
    <lineage>
        <taxon>Bacteria</taxon>
        <taxon>Pseudomonadati</taxon>
        <taxon>Pseudomonadota</taxon>
        <taxon>Gammaproteobacteria</taxon>
        <taxon>Candidatus Kentrum</taxon>
    </lineage>
</organism>
<name>A0A450RTJ1_9GAMM</name>
<protein>
    <submittedName>
        <fullName evidence="7">DNA repair protein RadC</fullName>
    </submittedName>
</protein>
<dbReference type="GO" id="GO:0006508">
    <property type="term" value="P:proteolysis"/>
    <property type="evidence" value="ECO:0007669"/>
    <property type="project" value="UniProtKB-KW"/>
</dbReference>
<dbReference type="PANTHER" id="PTHR30471:SF3">
    <property type="entry name" value="UPF0758 PROTEIN YEES-RELATED"/>
    <property type="match status" value="1"/>
</dbReference>
<dbReference type="GO" id="GO:0046872">
    <property type="term" value="F:metal ion binding"/>
    <property type="evidence" value="ECO:0007669"/>
    <property type="project" value="UniProtKB-KW"/>
</dbReference>
<keyword evidence="1" id="KW-0645">Protease</keyword>
<reference evidence="7" key="1">
    <citation type="submission" date="2019-02" db="EMBL/GenBank/DDBJ databases">
        <authorList>
            <person name="Gruber-Vodicka R. H."/>
            <person name="Seah K. B. B."/>
        </authorList>
    </citation>
    <scope>NUCLEOTIDE SEQUENCE</scope>
    <source>
        <strain evidence="8">BECK_DK161</strain>
        <strain evidence="7">BECK_DK47</strain>
    </source>
</reference>
<dbReference type="GO" id="GO:0008237">
    <property type="term" value="F:metallopeptidase activity"/>
    <property type="evidence" value="ECO:0007669"/>
    <property type="project" value="UniProtKB-KW"/>
</dbReference>
<dbReference type="PROSITE" id="PS50249">
    <property type="entry name" value="MPN"/>
    <property type="match status" value="1"/>
</dbReference>
<dbReference type="EMBL" id="CAADEX010000001">
    <property type="protein sequence ID" value="VFJ42449.1"/>
    <property type="molecule type" value="Genomic_DNA"/>
</dbReference>
<dbReference type="InterPro" id="IPR001405">
    <property type="entry name" value="UPF0758"/>
</dbReference>
<gene>
    <name evidence="7" type="ORF">BECKDK2373B_GA0170837_100172</name>
    <name evidence="8" type="ORF">BECKDK2373C_GA0170839_102012</name>
</gene>
<dbReference type="InterPro" id="IPR025657">
    <property type="entry name" value="RadC_JAB"/>
</dbReference>
<dbReference type="Gene3D" id="3.40.140.10">
    <property type="entry name" value="Cytidine Deaminase, domain 2"/>
    <property type="match status" value="1"/>
</dbReference>
<evidence type="ECO:0000259" key="6">
    <source>
        <dbReference type="PROSITE" id="PS50249"/>
    </source>
</evidence>